<feature type="domain" description="GST C-terminal" evidence="3">
    <location>
        <begin position="89"/>
        <end position="202"/>
    </location>
</feature>
<dbReference type="SUPFAM" id="SSF47616">
    <property type="entry name" value="GST C-terminal domain-like"/>
    <property type="match status" value="1"/>
</dbReference>
<evidence type="ECO:0000259" key="2">
    <source>
        <dbReference type="PROSITE" id="PS50404"/>
    </source>
</evidence>
<dbReference type="Gene3D" id="3.40.30.10">
    <property type="entry name" value="Glutaredoxin"/>
    <property type="match status" value="1"/>
</dbReference>
<evidence type="ECO:0000313" key="5">
    <source>
        <dbReference type="Proteomes" id="UP000184292"/>
    </source>
</evidence>
<keyword evidence="4" id="KW-0808">Transferase</keyword>
<gene>
    <name evidence="4" type="ORF">SAMN05444417_2430</name>
</gene>
<dbReference type="InterPro" id="IPR004046">
    <property type="entry name" value="GST_C"/>
</dbReference>
<dbReference type="CDD" id="cd03207">
    <property type="entry name" value="GST_C_8"/>
    <property type="match status" value="1"/>
</dbReference>
<reference evidence="4 5" key="1">
    <citation type="submission" date="2016-11" db="EMBL/GenBank/DDBJ databases">
        <authorList>
            <person name="Jaros S."/>
            <person name="Januszkiewicz K."/>
            <person name="Wedrychowicz H."/>
        </authorList>
    </citation>
    <scope>NUCLEOTIDE SEQUENCE [LARGE SCALE GENOMIC DNA]</scope>
    <source>
        <strain evidence="4 5">DSM 100565</strain>
    </source>
</reference>
<organism evidence="4 5">
    <name type="scientific">Wenxinia saemankumensis</name>
    <dbReference type="NCBI Taxonomy" id="1447782"/>
    <lineage>
        <taxon>Bacteria</taxon>
        <taxon>Pseudomonadati</taxon>
        <taxon>Pseudomonadota</taxon>
        <taxon>Alphaproteobacteria</taxon>
        <taxon>Rhodobacterales</taxon>
        <taxon>Roseobacteraceae</taxon>
        <taxon>Wenxinia</taxon>
    </lineage>
</organism>
<accession>A0A1M6FPF4</accession>
<dbReference type="InterPro" id="IPR036282">
    <property type="entry name" value="Glutathione-S-Trfase_C_sf"/>
</dbReference>
<evidence type="ECO:0000313" key="4">
    <source>
        <dbReference type="EMBL" id="SHI99567.1"/>
    </source>
</evidence>
<dbReference type="PROSITE" id="PS50405">
    <property type="entry name" value="GST_CTER"/>
    <property type="match status" value="1"/>
</dbReference>
<dbReference type="Pfam" id="PF00043">
    <property type="entry name" value="GST_C"/>
    <property type="match status" value="1"/>
</dbReference>
<dbReference type="SUPFAM" id="SSF52833">
    <property type="entry name" value="Thioredoxin-like"/>
    <property type="match status" value="1"/>
</dbReference>
<feature type="region of interest" description="Disordered" evidence="1">
    <location>
        <begin position="32"/>
        <end position="53"/>
    </location>
</feature>
<dbReference type="Proteomes" id="UP000184292">
    <property type="component" value="Unassembled WGS sequence"/>
</dbReference>
<feature type="domain" description="GST N-terminal" evidence="2">
    <location>
        <begin position="1"/>
        <end position="83"/>
    </location>
</feature>
<name>A0A1M6FPF4_9RHOB</name>
<dbReference type="RefSeq" id="WP_073330745.1">
    <property type="nucleotide sequence ID" value="NZ_FQYO01000004.1"/>
</dbReference>
<protein>
    <submittedName>
        <fullName evidence="4">Glutathione S-transferase</fullName>
    </submittedName>
</protein>
<dbReference type="Pfam" id="PF13417">
    <property type="entry name" value="GST_N_3"/>
    <property type="match status" value="1"/>
</dbReference>
<dbReference type="GO" id="GO:0016740">
    <property type="term" value="F:transferase activity"/>
    <property type="evidence" value="ECO:0007669"/>
    <property type="project" value="UniProtKB-KW"/>
</dbReference>
<dbReference type="InterPro" id="IPR010987">
    <property type="entry name" value="Glutathione-S-Trfase_C-like"/>
</dbReference>
<dbReference type="PROSITE" id="PS50404">
    <property type="entry name" value="GST_NTER"/>
    <property type="match status" value="1"/>
</dbReference>
<dbReference type="CDD" id="cd03046">
    <property type="entry name" value="GST_N_GTT1_like"/>
    <property type="match status" value="1"/>
</dbReference>
<dbReference type="OrthoDB" id="5740960at2"/>
<dbReference type="AlphaFoldDB" id="A0A1M6FPF4"/>
<dbReference type="Gene3D" id="1.20.1050.10">
    <property type="match status" value="1"/>
</dbReference>
<dbReference type="InterPro" id="IPR036249">
    <property type="entry name" value="Thioredoxin-like_sf"/>
</dbReference>
<proteinExistence type="predicted"/>
<dbReference type="PANTHER" id="PTHR44051:SF21">
    <property type="entry name" value="GLUTATHIONE S-TRANSFERASE FAMILY PROTEIN"/>
    <property type="match status" value="1"/>
</dbReference>
<dbReference type="InterPro" id="IPR004045">
    <property type="entry name" value="Glutathione_S-Trfase_N"/>
</dbReference>
<evidence type="ECO:0000256" key="1">
    <source>
        <dbReference type="SAM" id="MobiDB-lite"/>
    </source>
</evidence>
<dbReference type="EMBL" id="FQYO01000004">
    <property type="protein sequence ID" value="SHI99567.1"/>
    <property type="molecule type" value="Genomic_DNA"/>
</dbReference>
<evidence type="ECO:0000259" key="3">
    <source>
        <dbReference type="PROSITE" id="PS50405"/>
    </source>
</evidence>
<keyword evidence="5" id="KW-1185">Reference proteome</keyword>
<sequence length="205" mass="22517">MLTFFHAPRSRSSRIRTLLTEMDLNDRVETRIVSIPRQEGSGGPDDANPHPDRKVPALIHDGALVTETSAIMLYLTDLFPEAGLGAPIGDPKRAEFLTWLAWYGDVMEPVIIAQAAGLDHPILRATFRGPAEMTARLEAALARGPWLLGDRYSAADLLCASPFLWFPDATPDSPAIRDWVARIGARPAYRRTAEMDEADLPSVTA</sequence>
<dbReference type="PANTHER" id="PTHR44051">
    <property type="entry name" value="GLUTATHIONE S-TRANSFERASE-RELATED"/>
    <property type="match status" value="1"/>
</dbReference>
<dbReference type="STRING" id="1447782.SAMN05444417_2430"/>